<dbReference type="InterPro" id="IPR018195">
    <property type="entry name" value="Transferrin_Fe_BS"/>
</dbReference>
<dbReference type="GO" id="GO:0046872">
    <property type="term" value="F:metal ion binding"/>
    <property type="evidence" value="ECO:0007669"/>
    <property type="project" value="UniProtKB-KW"/>
</dbReference>
<evidence type="ECO:0000256" key="9">
    <source>
        <dbReference type="ARBA" id="ARBA00022833"/>
    </source>
</evidence>
<dbReference type="AlphaFoldDB" id="A0A401PQV9"/>
<dbReference type="GO" id="GO:0098552">
    <property type="term" value="C:side of membrane"/>
    <property type="evidence" value="ECO:0007669"/>
    <property type="project" value="UniProtKB-KW"/>
</dbReference>
<keyword evidence="20" id="KW-1185">Reference proteome</keyword>
<evidence type="ECO:0000256" key="10">
    <source>
        <dbReference type="ARBA" id="ARBA00023004"/>
    </source>
</evidence>
<proteinExistence type="predicted"/>
<evidence type="ECO:0000256" key="7">
    <source>
        <dbReference type="ARBA" id="ARBA00022729"/>
    </source>
</evidence>
<keyword evidence="2" id="KW-0813">Transport</keyword>
<keyword evidence="11" id="KW-0406">Ion transport</keyword>
<evidence type="ECO:0000256" key="4">
    <source>
        <dbReference type="ARBA" id="ARBA00022496"/>
    </source>
</evidence>
<comment type="caution">
    <text evidence="19">The sequence shown here is derived from an EMBL/GenBank/DDBJ whole genome shotgun (WGS) entry which is preliminary data.</text>
</comment>
<dbReference type="GO" id="GO:0006826">
    <property type="term" value="P:iron ion transport"/>
    <property type="evidence" value="ECO:0007669"/>
    <property type="project" value="UniProtKB-KW"/>
</dbReference>
<evidence type="ECO:0000256" key="5">
    <source>
        <dbReference type="ARBA" id="ARBA00022622"/>
    </source>
</evidence>
<evidence type="ECO:0000313" key="20">
    <source>
        <dbReference type="Proteomes" id="UP000288216"/>
    </source>
</evidence>
<keyword evidence="4" id="KW-0410">Iron transport</keyword>
<dbReference type="EMBL" id="BFAA01015074">
    <property type="protein sequence ID" value="GCB75508.1"/>
    <property type="molecule type" value="Genomic_DNA"/>
</dbReference>
<reference evidence="19 20" key="1">
    <citation type="journal article" date="2018" name="Nat. Ecol. Evol.">
        <title>Shark genomes provide insights into elasmobranch evolution and the origin of vertebrates.</title>
        <authorList>
            <person name="Hara Y"/>
            <person name="Yamaguchi K"/>
            <person name="Onimaru K"/>
            <person name="Kadota M"/>
            <person name="Koyanagi M"/>
            <person name="Keeley SD"/>
            <person name="Tatsumi K"/>
            <person name="Tanaka K"/>
            <person name="Motone F"/>
            <person name="Kageyama Y"/>
            <person name="Nozu R"/>
            <person name="Adachi N"/>
            <person name="Nishimura O"/>
            <person name="Nakagawa R"/>
            <person name="Tanegashima C"/>
            <person name="Kiyatake I"/>
            <person name="Matsumoto R"/>
            <person name="Murakumo K"/>
            <person name="Nishida K"/>
            <person name="Terakita A"/>
            <person name="Kuratani S"/>
            <person name="Sato K"/>
            <person name="Hyodo S Kuraku.S."/>
        </authorList>
    </citation>
    <scope>NUCLEOTIDE SEQUENCE [LARGE SCALE GENOMIC DNA]</scope>
</reference>
<feature type="domain" description="Transferrin-like" evidence="18">
    <location>
        <begin position="1"/>
        <end position="261"/>
    </location>
</feature>
<sequence length="286" mass="31247">DHDGASYYAVAVVKKSSHNSFTINQLKGKRSCHTGLARTAGWNIPIGTLIEKGDIKFKKCNVGKAVSEFFSASCVPGADQPGYPSSLCELCIGDDTGKSKCAFSAEERYSGYSGAFRCLAEVGDVAFVKHTTVFANTDGTNQEPWAVNLKSNDYQLLCMNGARAEVGQWNECNLARVPSHAVMVHPSTSITAVFGLLDKGQDFFGHDDNPNGFKMFNSSDYGGSDLLFKDSTERIISVGEKITYEDWLGKNYLEAIKRIECSGAMIPSTRSSLCLLILMLHIKFFL</sequence>
<dbReference type="SUPFAM" id="SSF53850">
    <property type="entry name" value="Periplasmic binding protein-like II"/>
    <property type="match status" value="1"/>
</dbReference>
<dbReference type="OMA" id="NCTHAGN"/>
<gene>
    <name evidence="19" type="ORF">scyTo_0019772</name>
</gene>
<dbReference type="InterPro" id="IPR001156">
    <property type="entry name" value="Transferrin-like_dom"/>
</dbReference>
<dbReference type="PROSITE" id="PS00207">
    <property type="entry name" value="TRANSFERRIN_LIKE_3"/>
    <property type="match status" value="1"/>
</dbReference>
<keyword evidence="6" id="KW-0479">Metal-binding</keyword>
<keyword evidence="10" id="KW-0408">Iron</keyword>
<dbReference type="Gene3D" id="3.40.190.10">
    <property type="entry name" value="Periplasmic binding protein-like II"/>
    <property type="match status" value="2"/>
</dbReference>
<name>A0A401PQV9_SCYTO</name>
<dbReference type="GO" id="GO:0005769">
    <property type="term" value="C:early endosome"/>
    <property type="evidence" value="ECO:0007669"/>
    <property type="project" value="TreeGrafter"/>
</dbReference>
<dbReference type="STRING" id="75743.A0A401PQV9"/>
<dbReference type="PRINTS" id="PR00422">
    <property type="entry name" value="TRANSFERRIN"/>
</dbReference>
<protein>
    <recommendedName>
        <fullName evidence="17">Melanotransferrin</fullName>
    </recommendedName>
</protein>
<dbReference type="OrthoDB" id="9981115at2759"/>
<evidence type="ECO:0000256" key="11">
    <source>
        <dbReference type="ARBA" id="ARBA00023065"/>
    </source>
</evidence>
<comment type="subcellular location">
    <subcellularLocation>
        <location evidence="1">Cell membrane</location>
        <topology evidence="1">Lipid-anchor</topology>
        <topology evidence="1">GPI-anchor</topology>
    </subcellularLocation>
</comment>
<evidence type="ECO:0000256" key="14">
    <source>
        <dbReference type="ARBA" id="ARBA00023180"/>
    </source>
</evidence>
<evidence type="ECO:0000256" key="17">
    <source>
        <dbReference type="ARBA" id="ARBA00072985"/>
    </source>
</evidence>
<evidence type="ECO:0000256" key="12">
    <source>
        <dbReference type="ARBA" id="ARBA00023136"/>
    </source>
</evidence>
<dbReference type="GO" id="GO:0005615">
    <property type="term" value="C:extracellular space"/>
    <property type="evidence" value="ECO:0007669"/>
    <property type="project" value="TreeGrafter"/>
</dbReference>
<keyword evidence="9" id="KW-0862">Zinc</keyword>
<keyword evidence="13" id="KW-1015">Disulfide bond</keyword>
<keyword evidence="3" id="KW-1003">Cell membrane</keyword>
<dbReference type="PROSITE" id="PS00205">
    <property type="entry name" value="TRANSFERRIN_LIKE_1"/>
    <property type="match status" value="1"/>
</dbReference>
<keyword evidence="5" id="KW-0336">GPI-anchor</keyword>
<evidence type="ECO:0000256" key="3">
    <source>
        <dbReference type="ARBA" id="ARBA00022475"/>
    </source>
</evidence>
<evidence type="ECO:0000256" key="6">
    <source>
        <dbReference type="ARBA" id="ARBA00022723"/>
    </source>
</evidence>
<dbReference type="GO" id="GO:0005886">
    <property type="term" value="C:plasma membrane"/>
    <property type="evidence" value="ECO:0007669"/>
    <property type="project" value="UniProtKB-SubCell"/>
</dbReference>
<evidence type="ECO:0000256" key="15">
    <source>
        <dbReference type="ARBA" id="ARBA00023288"/>
    </source>
</evidence>
<keyword evidence="15" id="KW-0449">Lipoprotein</keyword>
<dbReference type="PANTHER" id="PTHR11485:SF21">
    <property type="entry name" value="MELANOTRANSFERRIN"/>
    <property type="match status" value="1"/>
</dbReference>
<keyword evidence="12" id="KW-0472">Membrane</keyword>
<dbReference type="PROSITE" id="PS00206">
    <property type="entry name" value="TRANSFERRIN_LIKE_2"/>
    <property type="match status" value="1"/>
</dbReference>
<dbReference type="GO" id="GO:0055037">
    <property type="term" value="C:recycling endosome"/>
    <property type="evidence" value="ECO:0007669"/>
    <property type="project" value="TreeGrafter"/>
</dbReference>
<evidence type="ECO:0000256" key="8">
    <source>
        <dbReference type="ARBA" id="ARBA00022737"/>
    </source>
</evidence>
<dbReference type="Proteomes" id="UP000288216">
    <property type="component" value="Unassembled WGS sequence"/>
</dbReference>
<dbReference type="PANTHER" id="PTHR11485">
    <property type="entry name" value="TRANSFERRIN"/>
    <property type="match status" value="1"/>
</dbReference>
<evidence type="ECO:0000259" key="18">
    <source>
        <dbReference type="PROSITE" id="PS51408"/>
    </source>
</evidence>
<evidence type="ECO:0000256" key="1">
    <source>
        <dbReference type="ARBA" id="ARBA00004609"/>
    </source>
</evidence>
<evidence type="ECO:0000256" key="13">
    <source>
        <dbReference type="ARBA" id="ARBA00023157"/>
    </source>
</evidence>
<dbReference type="PROSITE" id="PS51408">
    <property type="entry name" value="TRANSFERRIN_LIKE_4"/>
    <property type="match status" value="1"/>
</dbReference>
<accession>A0A401PQV9</accession>
<feature type="non-terminal residue" evidence="19">
    <location>
        <position position="1"/>
    </location>
</feature>
<keyword evidence="7" id="KW-0732">Signal</keyword>
<keyword evidence="8" id="KW-0677">Repeat</keyword>
<comment type="function">
    <text evidence="16">Involved in iron cellular uptake. Seems to be internalized and then recycled back to the cell membrane. Binds a single atom of iron per subunit. Could also bind zinc.</text>
</comment>
<dbReference type="SMART" id="SM00094">
    <property type="entry name" value="TR_FER"/>
    <property type="match status" value="1"/>
</dbReference>
<organism evidence="19 20">
    <name type="scientific">Scyliorhinus torazame</name>
    <name type="common">Cloudy catshark</name>
    <name type="synonym">Catulus torazame</name>
    <dbReference type="NCBI Taxonomy" id="75743"/>
    <lineage>
        <taxon>Eukaryota</taxon>
        <taxon>Metazoa</taxon>
        <taxon>Chordata</taxon>
        <taxon>Craniata</taxon>
        <taxon>Vertebrata</taxon>
        <taxon>Chondrichthyes</taxon>
        <taxon>Elasmobranchii</taxon>
        <taxon>Galeomorphii</taxon>
        <taxon>Galeoidea</taxon>
        <taxon>Carcharhiniformes</taxon>
        <taxon>Scyliorhinidae</taxon>
        <taxon>Scyliorhinus</taxon>
    </lineage>
</organism>
<evidence type="ECO:0000256" key="16">
    <source>
        <dbReference type="ARBA" id="ARBA00054140"/>
    </source>
</evidence>
<evidence type="ECO:0000313" key="19">
    <source>
        <dbReference type="EMBL" id="GCB75508.1"/>
    </source>
</evidence>
<evidence type="ECO:0000256" key="2">
    <source>
        <dbReference type="ARBA" id="ARBA00022448"/>
    </source>
</evidence>
<keyword evidence="14" id="KW-0325">Glycoprotein</keyword>
<dbReference type="FunFam" id="3.40.190.10:FF:000108">
    <property type="entry name" value="melanotransferrin"/>
    <property type="match status" value="1"/>
</dbReference>
<dbReference type="Pfam" id="PF00405">
    <property type="entry name" value="Transferrin"/>
    <property type="match status" value="1"/>
</dbReference>